<accession>A0ABW2BVT7</accession>
<name>A0ABW2BVT7_9PSEU</name>
<organism evidence="2 3">
    <name type="scientific">Haloechinothrix salitolerans</name>
    <dbReference type="NCBI Taxonomy" id="926830"/>
    <lineage>
        <taxon>Bacteria</taxon>
        <taxon>Bacillati</taxon>
        <taxon>Actinomycetota</taxon>
        <taxon>Actinomycetes</taxon>
        <taxon>Pseudonocardiales</taxon>
        <taxon>Pseudonocardiaceae</taxon>
        <taxon>Haloechinothrix</taxon>
    </lineage>
</organism>
<dbReference type="PANTHER" id="PTHR23419">
    <property type="entry name" value="DIVALENT CATION TOLERANCE CUTA-RELATED"/>
    <property type="match status" value="1"/>
</dbReference>
<reference evidence="3" key="1">
    <citation type="journal article" date="2019" name="Int. J. Syst. Evol. Microbiol.">
        <title>The Global Catalogue of Microorganisms (GCM) 10K type strain sequencing project: providing services to taxonomists for standard genome sequencing and annotation.</title>
        <authorList>
            <consortium name="The Broad Institute Genomics Platform"/>
            <consortium name="The Broad Institute Genome Sequencing Center for Infectious Disease"/>
            <person name="Wu L."/>
            <person name="Ma J."/>
        </authorList>
    </citation>
    <scope>NUCLEOTIDE SEQUENCE [LARGE SCALE GENOMIC DNA]</scope>
    <source>
        <strain evidence="3">KCTC 32255</strain>
    </source>
</reference>
<dbReference type="Proteomes" id="UP001596337">
    <property type="component" value="Unassembled WGS sequence"/>
</dbReference>
<protein>
    <submittedName>
        <fullName evidence="2">Divalent-cation tolerance protein CutA</fullName>
    </submittedName>
</protein>
<evidence type="ECO:0000313" key="2">
    <source>
        <dbReference type="EMBL" id="MFC6866690.1"/>
    </source>
</evidence>
<dbReference type="RefSeq" id="WP_345392971.1">
    <property type="nucleotide sequence ID" value="NZ_BAABLA010000015.1"/>
</dbReference>
<gene>
    <name evidence="2" type="primary">cutA</name>
    <name evidence="2" type="ORF">ACFQGD_05980</name>
</gene>
<evidence type="ECO:0000313" key="3">
    <source>
        <dbReference type="Proteomes" id="UP001596337"/>
    </source>
</evidence>
<comment type="caution">
    <text evidence="2">The sequence shown here is derived from an EMBL/GenBank/DDBJ whole genome shotgun (WGS) entry which is preliminary data.</text>
</comment>
<dbReference type="InterPro" id="IPR004323">
    <property type="entry name" value="Ion_tolerance_CutA"/>
</dbReference>
<proteinExistence type="inferred from homology"/>
<dbReference type="EMBL" id="JBHSXX010000001">
    <property type="protein sequence ID" value="MFC6866690.1"/>
    <property type="molecule type" value="Genomic_DNA"/>
</dbReference>
<dbReference type="InterPro" id="IPR011322">
    <property type="entry name" value="N-reg_PII-like_a/b"/>
</dbReference>
<sequence>MDHLLVTTTTPDRDSAAHISATAVANKLAATAKVHGPISSFWWHLGEQGEGEEWQAVFQTTSARYSDLEAHIIAEHPWNKPEVTSVRLGGSQPYLAWLESATTP</sequence>
<dbReference type="SUPFAM" id="SSF54913">
    <property type="entry name" value="GlnB-like"/>
    <property type="match status" value="1"/>
</dbReference>
<dbReference type="PANTHER" id="PTHR23419:SF8">
    <property type="entry name" value="FI09726P"/>
    <property type="match status" value="1"/>
</dbReference>
<keyword evidence="3" id="KW-1185">Reference proteome</keyword>
<dbReference type="Gene3D" id="3.30.70.120">
    <property type="match status" value="1"/>
</dbReference>
<comment type="similarity">
    <text evidence="1">Belongs to the CutA family.</text>
</comment>
<dbReference type="InterPro" id="IPR015867">
    <property type="entry name" value="N-reg_PII/ATP_PRibTrfase_C"/>
</dbReference>
<dbReference type="Pfam" id="PF03091">
    <property type="entry name" value="CutA1"/>
    <property type="match status" value="1"/>
</dbReference>
<evidence type="ECO:0000256" key="1">
    <source>
        <dbReference type="ARBA" id="ARBA00010169"/>
    </source>
</evidence>